<dbReference type="GO" id="GO:0005737">
    <property type="term" value="C:cytoplasm"/>
    <property type="evidence" value="ECO:0007669"/>
    <property type="project" value="UniProtKB-SubCell"/>
</dbReference>
<dbReference type="HAMAP" id="MF_01385">
    <property type="entry name" value="UreF"/>
    <property type="match status" value="1"/>
</dbReference>
<evidence type="ECO:0000256" key="1">
    <source>
        <dbReference type="ARBA" id="ARBA00022988"/>
    </source>
</evidence>
<evidence type="ECO:0000313" key="4">
    <source>
        <dbReference type="EMBL" id="KKB62218.1"/>
    </source>
</evidence>
<protein>
    <recommendedName>
        <fullName evidence="3">Urease accessory protein UreF</fullName>
    </recommendedName>
</protein>
<comment type="caution">
    <text evidence="4">The sequence shown here is derived from an EMBL/GenBank/DDBJ whole genome shotgun (WGS) entry which is preliminary data.</text>
</comment>
<keyword evidence="1 3" id="KW-0996">Nickel insertion</keyword>
<dbReference type="Proteomes" id="UP000033618">
    <property type="component" value="Unassembled WGS sequence"/>
</dbReference>
<reference evidence="4 5" key="1">
    <citation type="submission" date="2015-03" db="EMBL/GenBank/DDBJ databases">
        <title>Draft Genome Sequence of Burkholderia andropogonis type strain ICMP2807, isolated from Sorghum bicolor.</title>
        <authorList>
            <person name="Lopes-Santos L."/>
            <person name="Castro D.B."/>
            <person name="Ottoboni L.M."/>
            <person name="Park D."/>
            <person name="Weirc B.S."/>
            <person name="Destefano S.A."/>
        </authorList>
    </citation>
    <scope>NUCLEOTIDE SEQUENCE [LARGE SCALE GENOMIC DNA]</scope>
    <source>
        <strain evidence="4 5">ICMP2807</strain>
    </source>
</reference>
<keyword evidence="5" id="KW-1185">Reference proteome</keyword>
<comment type="similarity">
    <text evidence="3">Belongs to the UreF family.</text>
</comment>
<dbReference type="EMBL" id="LAQU01000023">
    <property type="protein sequence ID" value="KKB62218.1"/>
    <property type="molecule type" value="Genomic_DNA"/>
</dbReference>
<dbReference type="STRING" id="28092.WM40_18850"/>
<comment type="subcellular location">
    <subcellularLocation>
        <location evidence="3">Cytoplasm</location>
    </subcellularLocation>
</comment>
<organism evidence="4 5">
    <name type="scientific">Robbsia andropogonis</name>
    <dbReference type="NCBI Taxonomy" id="28092"/>
    <lineage>
        <taxon>Bacteria</taxon>
        <taxon>Pseudomonadati</taxon>
        <taxon>Pseudomonadota</taxon>
        <taxon>Betaproteobacteria</taxon>
        <taxon>Burkholderiales</taxon>
        <taxon>Burkholderiaceae</taxon>
        <taxon>Robbsia</taxon>
    </lineage>
</organism>
<evidence type="ECO:0000256" key="3">
    <source>
        <dbReference type="HAMAP-Rule" id="MF_01385"/>
    </source>
</evidence>
<dbReference type="PANTHER" id="PTHR33620:SF1">
    <property type="entry name" value="UREASE ACCESSORY PROTEIN F"/>
    <property type="match status" value="1"/>
</dbReference>
<dbReference type="InterPro" id="IPR038277">
    <property type="entry name" value="UreF_sf"/>
</dbReference>
<sequence length="227" mass="24678">MIALLHLASPALPIGGFSYSQGLEAAVDAGWIHDGDSAGKWVRSGLTTVLARCELPFLAQQWHRWDTLRQQGAADTHALREADAWFLASRESAELRQETEQMGWSLSQLCVSLEWGDTVMREVLGSMKPLSLPTAFAFAARAHDASARSTCAAYAFNWVENQVSAALKAVPLGQLAGQRVLWGLRADIAQVAAAAVQTPPDAMSTFSPLLAILSARHESQYSRLFRS</sequence>
<dbReference type="Pfam" id="PF01730">
    <property type="entry name" value="UreF"/>
    <property type="match status" value="1"/>
</dbReference>
<gene>
    <name evidence="3" type="primary">ureF</name>
    <name evidence="4" type="ORF">WM40_18850</name>
</gene>
<name>A0A0F5JWI9_9BURK</name>
<dbReference type="PATRIC" id="fig|28092.6.peg.4423"/>
<dbReference type="GO" id="GO:0016151">
    <property type="term" value="F:nickel cation binding"/>
    <property type="evidence" value="ECO:0007669"/>
    <property type="project" value="UniProtKB-UniRule"/>
</dbReference>
<proteinExistence type="inferred from homology"/>
<dbReference type="Gene3D" id="1.10.4190.10">
    <property type="entry name" value="Urease accessory protein UreF"/>
    <property type="match status" value="1"/>
</dbReference>
<evidence type="ECO:0000256" key="2">
    <source>
        <dbReference type="ARBA" id="ARBA00023186"/>
    </source>
</evidence>
<dbReference type="AlphaFoldDB" id="A0A0F5JWI9"/>
<accession>A0A0F5JWI9</accession>
<keyword evidence="2 3" id="KW-0143">Chaperone</keyword>
<dbReference type="InterPro" id="IPR002639">
    <property type="entry name" value="UreF"/>
</dbReference>
<comment type="function">
    <text evidence="3">Required for maturation of urease via the functional incorporation of the urease nickel metallocenter.</text>
</comment>
<dbReference type="PIRSF" id="PIRSF009467">
    <property type="entry name" value="Ureas_acces_UreF"/>
    <property type="match status" value="1"/>
</dbReference>
<keyword evidence="3" id="KW-0963">Cytoplasm</keyword>
<evidence type="ECO:0000313" key="5">
    <source>
        <dbReference type="Proteomes" id="UP000033618"/>
    </source>
</evidence>
<comment type="subunit">
    <text evidence="3">UreD, UreF and UreG form a complex that acts as a GTP-hydrolysis-dependent molecular chaperone, activating the urease apoprotein by helping to assemble the nickel containing metallocenter of UreC. The UreE protein probably delivers the nickel.</text>
</comment>
<dbReference type="PANTHER" id="PTHR33620">
    <property type="entry name" value="UREASE ACCESSORY PROTEIN F"/>
    <property type="match status" value="1"/>
</dbReference>